<accession>A0A1H1QUC2</accession>
<evidence type="ECO:0000256" key="1">
    <source>
        <dbReference type="SAM" id="Phobius"/>
    </source>
</evidence>
<evidence type="ECO:0000259" key="2">
    <source>
        <dbReference type="Pfam" id="PF22570"/>
    </source>
</evidence>
<dbReference type="Proteomes" id="UP000199679">
    <property type="component" value="Chromosome I"/>
</dbReference>
<feature type="transmembrane region" description="Helical" evidence="1">
    <location>
        <begin position="38"/>
        <end position="57"/>
    </location>
</feature>
<keyword evidence="1" id="KW-0812">Transmembrane</keyword>
<dbReference type="OrthoDB" id="799865at2"/>
<keyword evidence="4" id="KW-1185">Reference proteome</keyword>
<keyword evidence="1" id="KW-1133">Transmembrane helix</keyword>
<keyword evidence="1" id="KW-0472">Membrane</keyword>
<dbReference type="EMBL" id="LT629740">
    <property type="protein sequence ID" value="SDS26469.1"/>
    <property type="molecule type" value="Genomic_DNA"/>
</dbReference>
<dbReference type="InterPro" id="IPR054331">
    <property type="entry name" value="LiaF_TM"/>
</dbReference>
<feature type="transmembrane region" description="Helical" evidence="1">
    <location>
        <begin position="69"/>
        <end position="102"/>
    </location>
</feature>
<dbReference type="RefSeq" id="WP_091369642.1">
    <property type="nucleotide sequence ID" value="NZ_LT629740.1"/>
</dbReference>
<protein>
    <recommendedName>
        <fullName evidence="2">LiaF transmembrane domain-containing protein</fullName>
    </recommendedName>
</protein>
<gene>
    <name evidence="3" type="ORF">SAMN05216490_0842</name>
</gene>
<reference evidence="3 4" key="1">
    <citation type="submission" date="2016-10" db="EMBL/GenBank/DDBJ databases">
        <authorList>
            <person name="de Groot N.N."/>
        </authorList>
    </citation>
    <scope>NUCLEOTIDE SEQUENCE [LARGE SCALE GENOMIC DNA]</scope>
    <source>
        <strain evidence="3 4">MP1X4</strain>
    </source>
</reference>
<dbReference type="AlphaFoldDB" id="A0A1H1QUC2"/>
<dbReference type="STRING" id="652787.SAMN05216490_0842"/>
<organism evidence="3 4">
    <name type="scientific">Mucilaginibacter mallensis</name>
    <dbReference type="NCBI Taxonomy" id="652787"/>
    <lineage>
        <taxon>Bacteria</taxon>
        <taxon>Pseudomonadati</taxon>
        <taxon>Bacteroidota</taxon>
        <taxon>Sphingobacteriia</taxon>
        <taxon>Sphingobacteriales</taxon>
        <taxon>Sphingobacteriaceae</taxon>
        <taxon>Mucilaginibacter</taxon>
    </lineage>
</organism>
<proteinExistence type="predicted"/>
<feature type="domain" description="LiaF transmembrane" evidence="2">
    <location>
        <begin position="18"/>
        <end position="111"/>
    </location>
</feature>
<dbReference type="Pfam" id="PF22570">
    <property type="entry name" value="LiaF-TM"/>
    <property type="match status" value="1"/>
</dbReference>
<sequence length="131" mass="15014">MENQINNPQPAHNAKTTTGMIFLVIGLALLFKHIGFFLFPHWLFSWPLILIIFGLYVGAKHNFKKTNWIIYVMLGVIFLLPNIIPALGAGTIWPLLLIAFGVHQIMRHDQRWNGAHWEKRNDSTTGNINNI</sequence>
<name>A0A1H1QUC2_MUCMA</name>
<evidence type="ECO:0000313" key="3">
    <source>
        <dbReference type="EMBL" id="SDS26469.1"/>
    </source>
</evidence>
<evidence type="ECO:0000313" key="4">
    <source>
        <dbReference type="Proteomes" id="UP000199679"/>
    </source>
</evidence>